<proteinExistence type="predicted"/>
<gene>
    <name evidence="2" type="ORF">Pan153_49770</name>
</gene>
<evidence type="ECO:0000313" key="2">
    <source>
        <dbReference type="EMBL" id="QDV20302.1"/>
    </source>
</evidence>
<evidence type="ECO:0000313" key="3">
    <source>
        <dbReference type="Proteomes" id="UP000320839"/>
    </source>
</evidence>
<dbReference type="RefSeq" id="WP_145458406.1">
    <property type="nucleotide sequence ID" value="NZ_CP036317.1"/>
</dbReference>
<dbReference type="EMBL" id="CP036317">
    <property type="protein sequence ID" value="QDV20302.1"/>
    <property type="molecule type" value="Genomic_DNA"/>
</dbReference>
<feature type="transmembrane region" description="Helical" evidence="1">
    <location>
        <begin position="43"/>
        <end position="62"/>
    </location>
</feature>
<feature type="transmembrane region" description="Helical" evidence="1">
    <location>
        <begin position="82"/>
        <end position="101"/>
    </location>
</feature>
<dbReference type="Proteomes" id="UP000320839">
    <property type="component" value="Chromosome"/>
</dbReference>
<accession>A0A518FVD3</accession>
<reference evidence="2 3" key="1">
    <citation type="submission" date="2019-02" db="EMBL/GenBank/DDBJ databases">
        <title>Deep-cultivation of Planctomycetes and their phenomic and genomic characterization uncovers novel biology.</title>
        <authorList>
            <person name="Wiegand S."/>
            <person name="Jogler M."/>
            <person name="Boedeker C."/>
            <person name="Pinto D."/>
            <person name="Vollmers J."/>
            <person name="Rivas-Marin E."/>
            <person name="Kohn T."/>
            <person name="Peeters S.H."/>
            <person name="Heuer A."/>
            <person name="Rast P."/>
            <person name="Oberbeckmann S."/>
            <person name="Bunk B."/>
            <person name="Jeske O."/>
            <person name="Meyerdierks A."/>
            <person name="Storesund J.E."/>
            <person name="Kallscheuer N."/>
            <person name="Luecker S."/>
            <person name="Lage O.M."/>
            <person name="Pohl T."/>
            <person name="Merkel B.J."/>
            <person name="Hornburger P."/>
            <person name="Mueller R.-W."/>
            <person name="Bruemmer F."/>
            <person name="Labrenz M."/>
            <person name="Spormann A.M."/>
            <person name="Op den Camp H."/>
            <person name="Overmann J."/>
            <person name="Amann R."/>
            <person name="Jetten M.S.M."/>
            <person name="Mascher T."/>
            <person name="Medema M.H."/>
            <person name="Devos D.P."/>
            <person name="Kaster A.-K."/>
            <person name="Ovreas L."/>
            <person name="Rohde M."/>
            <person name="Galperin M.Y."/>
            <person name="Jogler C."/>
        </authorList>
    </citation>
    <scope>NUCLEOTIDE SEQUENCE [LARGE SCALE GENOMIC DNA]</scope>
    <source>
        <strain evidence="2 3">Pan153</strain>
    </source>
</reference>
<keyword evidence="1" id="KW-1133">Transmembrane helix</keyword>
<keyword evidence="1" id="KW-0812">Transmembrane</keyword>
<sequence>MTVGEDRIQERKHKILFWSAGYVCLTLIIWCPVIRFTSPGDQIHPMVELALTVLVILPLSFYQIMQACRQVSTTWPRGTGAVALVAALLPVLLFAGTQWYLLGNLQITYGD</sequence>
<dbReference type="AlphaFoldDB" id="A0A518FVD3"/>
<protein>
    <submittedName>
        <fullName evidence="2">Uncharacterized protein</fullName>
    </submittedName>
</protein>
<feature type="transmembrane region" description="Helical" evidence="1">
    <location>
        <begin position="15"/>
        <end position="37"/>
    </location>
</feature>
<evidence type="ECO:0000256" key="1">
    <source>
        <dbReference type="SAM" id="Phobius"/>
    </source>
</evidence>
<keyword evidence="1" id="KW-0472">Membrane</keyword>
<name>A0A518FVD3_9PLAN</name>
<organism evidence="2 3">
    <name type="scientific">Gimesia panareensis</name>
    <dbReference type="NCBI Taxonomy" id="2527978"/>
    <lineage>
        <taxon>Bacteria</taxon>
        <taxon>Pseudomonadati</taxon>
        <taxon>Planctomycetota</taxon>
        <taxon>Planctomycetia</taxon>
        <taxon>Planctomycetales</taxon>
        <taxon>Planctomycetaceae</taxon>
        <taxon>Gimesia</taxon>
    </lineage>
</organism>